<sequence>MEPYTLQTILEDAQGRHQRITCVEAWEENLYVGTSDGQIIHYVEDPGVSTDKVMPSYLVASQQTVISGKPITSMLLLPQISRAVILCNTTLSFHVLPELTPATETRIKGVNGVCLDLNANTNDTSSVTLTVLTRKLLRVIRLSQEDVQLVHDVDYPNALVAAQRGSIACVANARSYDLIDLDNLGKIPLFPVVQGDDLASSPGAATLLAQMTGTTVVKPMVVGIGADEFLVTSASPEGMGPAIGLLVNLDGEVTRGTLMWDEYPIDITFEDPHVVALFKDGSLQVHSINTQELVQTVKAPQLDNATSVRHIAGGYKILSQALADKLAQVRYVQPEDELDEKLSARIWEEIEAVRRISLTTTSLFITTQTSISTLLSAPLFLHVNALLDQKRIEEALVMAEDAIFNMRPEDMNPERLYHEMTFVHQKAAFLYIEETLFEHALALLEKGSVDPRLVGALWPEFGVEKGSVWVYQGVRSVVEDLGTIDDIIRAHMGKEEENNERLKQTLRFNAREMLRKYLQKFREKKGFGSVGSGDEARKAFAMVDRVLLHLLLELDPNVQQDRVALYDFVDSGVDDLDEAVSLLQQGKKYYALSRLYQSRKMVAQVLETWRKMLEGEWADDEFKDGERRLKEYLINQVRNGELWWEYAMWLVKRNPELGVQVLLAPDPKKKFVVEVDVVIEKLRRESRAGLKVYLEHLMFEQGVKNPVYQNDLVALYAEDILTRLENEDIRTQVEYSVSQFRAASRPKPSFIGFLQETVSSIGDQDYKKFVQTRLKLLDFLQADVHYEAQDFFESVQQRESLLPAELVILYGKFGRHVDALRLLCHDLKDFQGAEIYCLHGGLSMSELKRPVRGAEAAKVRRELFTMLLSELLALENRDEQMTQTSDLLEKYCAYFDVADVLRKVPDSWAVDMLAGFLTKSLRRLVQEKREVQMMKSLSRGENHKINALLMRVQTDEKPVIEKLSDEGEENGVDEEDDELR</sequence>
<protein>
    <recommendedName>
        <fullName evidence="6">CNH domain-containing protein</fullName>
    </recommendedName>
</protein>
<feature type="compositionally biased region" description="Acidic residues" evidence="5">
    <location>
        <begin position="966"/>
        <end position="980"/>
    </location>
</feature>
<accession>A0A0E9NM61</accession>
<organism evidence="7 8">
    <name type="scientific">Saitoella complicata (strain BCRC 22490 / CBS 7301 / JCM 7358 / NBRC 10748 / NRRL Y-17804)</name>
    <dbReference type="NCBI Taxonomy" id="698492"/>
    <lineage>
        <taxon>Eukaryota</taxon>
        <taxon>Fungi</taxon>
        <taxon>Dikarya</taxon>
        <taxon>Ascomycota</taxon>
        <taxon>Taphrinomycotina</taxon>
        <taxon>Taphrinomycotina incertae sedis</taxon>
        <taxon>Saitoella</taxon>
    </lineage>
</organism>
<evidence type="ECO:0000256" key="2">
    <source>
        <dbReference type="ARBA" id="ARBA00022448"/>
    </source>
</evidence>
<dbReference type="OMA" id="DNWKGNF"/>
<evidence type="ECO:0000256" key="4">
    <source>
        <dbReference type="ARBA" id="ARBA00022927"/>
    </source>
</evidence>
<proteinExistence type="predicted"/>
<gene>
    <name evidence="7" type="ORF">G7K_4629-t1</name>
</gene>
<keyword evidence="4" id="KW-0653">Protein transport</keyword>
<reference evidence="7 8" key="3">
    <citation type="journal article" date="2015" name="Genome Announc.">
        <title>Draft Genome Sequence of the Archiascomycetous Yeast Saitoella complicata.</title>
        <authorList>
            <person name="Yamauchi K."/>
            <person name="Kondo S."/>
            <person name="Hamamoto M."/>
            <person name="Takahashi Y."/>
            <person name="Ogura Y."/>
            <person name="Hayashi T."/>
            <person name="Nishida H."/>
        </authorList>
    </citation>
    <scope>NUCLEOTIDE SEQUENCE [LARGE SCALE GENOMIC DNA]</scope>
    <source>
        <strain evidence="7 8">NRRL Y-17804</strain>
    </source>
</reference>
<dbReference type="GO" id="GO:0034058">
    <property type="term" value="P:endosomal vesicle fusion"/>
    <property type="evidence" value="ECO:0007669"/>
    <property type="project" value="TreeGrafter"/>
</dbReference>
<comment type="subcellular location">
    <subcellularLocation>
        <location evidence="1">Cytoplasm</location>
    </subcellularLocation>
</comment>
<dbReference type="PANTHER" id="PTHR12894">
    <property type="entry name" value="CNH DOMAIN CONTAINING"/>
    <property type="match status" value="1"/>
</dbReference>
<dbReference type="InterPro" id="IPR032914">
    <property type="entry name" value="Vam6/VPS39/TRAP1"/>
</dbReference>
<feature type="region of interest" description="Disordered" evidence="5">
    <location>
        <begin position="959"/>
        <end position="980"/>
    </location>
</feature>
<dbReference type="AlphaFoldDB" id="A0A0E9NM61"/>
<dbReference type="PANTHER" id="PTHR12894:SF27">
    <property type="entry name" value="TRANSFORMING GROWTH FACTOR-BETA RECEPTOR-ASSOCIATED PROTEIN 1"/>
    <property type="match status" value="1"/>
</dbReference>
<evidence type="ECO:0000256" key="3">
    <source>
        <dbReference type="ARBA" id="ARBA00022490"/>
    </source>
</evidence>
<dbReference type="Pfam" id="PF00780">
    <property type="entry name" value="CNH"/>
    <property type="match status" value="1"/>
</dbReference>
<evidence type="ECO:0000259" key="6">
    <source>
        <dbReference type="PROSITE" id="PS50219"/>
    </source>
</evidence>
<dbReference type="EMBL" id="BACD03000033">
    <property type="protein sequence ID" value="GAO50505.1"/>
    <property type="molecule type" value="Genomic_DNA"/>
</dbReference>
<feature type="domain" description="CNH" evidence="6">
    <location>
        <begin position="17"/>
        <end position="312"/>
    </location>
</feature>
<dbReference type="Proteomes" id="UP000033140">
    <property type="component" value="Unassembled WGS sequence"/>
</dbReference>
<dbReference type="Pfam" id="PF10366">
    <property type="entry name" value="Vps39_1"/>
    <property type="match status" value="1"/>
</dbReference>
<reference evidence="7 8" key="2">
    <citation type="journal article" date="2014" name="J. Gen. Appl. Microbiol.">
        <title>The early diverging ascomycetous budding yeast Saitoella complicata has three histone deacetylases belonging to the Clr6, Hos2, and Rpd3 lineages.</title>
        <authorList>
            <person name="Nishida H."/>
            <person name="Matsumoto T."/>
            <person name="Kondo S."/>
            <person name="Hamamoto M."/>
            <person name="Yoshikawa H."/>
        </authorList>
    </citation>
    <scope>NUCLEOTIDE SEQUENCE [LARGE SCALE GENOMIC DNA]</scope>
    <source>
        <strain evidence="7 8">NRRL Y-17804</strain>
    </source>
</reference>
<dbReference type="GO" id="GO:0015031">
    <property type="term" value="P:protein transport"/>
    <property type="evidence" value="ECO:0007669"/>
    <property type="project" value="UniProtKB-KW"/>
</dbReference>
<keyword evidence="3" id="KW-0963">Cytoplasm</keyword>
<evidence type="ECO:0000313" key="7">
    <source>
        <dbReference type="EMBL" id="GAO50505.1"/>
    </source>
</evidence>
<evidence type="ECO:0000313" key="8">
    <source>
        <dbReference type="Proteomes" id="UP000033140"/>
    </source>
</evidence>
<dbReference type="InterPro" id="IPR019452">
    <property type="entry name" value="VPS39/TGF_beta_rcpt-assoc_1"/>
</dbReference>
<dbReference type="GO" id="GO:0006914">
    <property type="term" value="P:autophagy"/>
    <property type="evidence" value="ECO:0007669"/>
    <property type="project" value="TreeGrafter"/>
</dbReference>
<dbReference type="PROSITE" id="PS50219">
    <property type="entry name" value="CNH"/>
    <property type="match status" value="1"/>
</dbReference>
<dbReference type="GO" id="GO:0005737">
    <property type="term" value="C:cytoplasm"/>
    <property type="evidence" value="ECO:0007669"/>
    <property type="project" value="UniProtKB-SubCell"/>
</dbReference>
<comment type="caution">
    <text evidence="7">The sequence shown here is derived from an EMBL/GenBank/DDBJ whole genome shotgun (WGS) entry which is preliminary data.</text>
</comment>
<dbReference type="STRING" id="698492.A0A0E9NM61"/>
<evidence type="ECO:0000256" key="5">
    <source>
        <dbReference type="SAM" id="MobiDB-lite"/>
    </source>
</evidence>
<dbReference type="GO" id="GO:0016020">
    <property type="term" value="C:membrane"/>
    <property type="evidence" value="ECO:0007669"/>
    <property type="project" value="TreeGrafter"/>
</dbReference>
<keyword evidence="8" id="KW-1185">Reference proteome</keyword>
<reference evidence="7 8" key="1">
    <citation type="journal article" date="2011" name="J. Gen. Appl. Microbiol.">
        <title>Draft genome sequencing of the enigmatic yeast Saitoella complicata.</title>
        <authorList>
            <person name="Nishida H."/>
            <person name="Hamamoto M."/>
            <person name="Sugiyama J."/>
        </authorList>
    </citation>
    <scope>NUCLEOTIDE SEQUENCE [LARGE SCALE GENOMIC DNA]</scope>
    <source>
        <strain evidence="7 8">NRRL Y-17804</strain>
    </source>
</reference>
<keyword evidence="2" id="KW-0813">Transport</keyword>
<dbReference type="InterPro" id="IPR001180">
    <property type="entry name" value="CNH_dom"/>
</dbReference>
<name>A0A0E9NM61_SAICN</name>
<evidence type="ECO:0000256" key="1">
    <source>
        <dbReference type="ARBA" id="ARBA00004496"/>
    </source>
</evidence>